<dbReference type="Gene3D" id="3.10.10.10">
    <property type="entry name" value="HIV Type 1 Reverse Transcriptase, subunit A, domain 1"/>
    <property type="match status" value="1"/>
</dbReference>
<feature type="region of interest" description="Disordered" evidence="3">
    <location>
        <begin position="852"/>
        <end position="983"/>
    </location>
</feature>
<feature type="compositionally biased region" description="Basic and acidic residues" evidence="3">
    <location>
        <begin position="912"/>
        <end position="924"/>
    </location>
</feature>
<evidence type="ECO:0000256" key="1">
    <source>
        <dbReference type="ARBA" id="ARBA00023117"/>
    </source>
</evidence>
<dbReference type="PANTHER" id="PTHR31095:SF3">
    <property type="entry name" value="RIKEN CDNA 9930021J03 GENE"/>
    <property type="match status" value="1"/>
</dbReference>
<protein>
    <recommendedName>
        <fullName evidence="4">Bromo domain-containing protein</fullName>
    </recommendedName>
</protein>
<feature type="compositionally biased region" description="Basic residues" evidence="3">
    <location>
        <begin position="726"/>
        <end position="736"/>
    </location>
</feature>
<dbReference type="Pfam" id="PF23450">
    <property type="entry name" value="KIAA2026_hel"/>
    <property type="match status" value="1"/>
</dbReference>
<dbReference type="SMART" id="SM00297">
    <property type="entry name" value="BROMO"/>
    <property type="match status" value="1"/>
</dbReference>
<dbReference type="InterPro" id="IPR036427">
    <property type="entry name" value="Bromodomain-like_sf"/>
</dbReference>
<dbReference type="Gene3D" id="3.30.70.270">
    <property type="match status" value="1"/>
</dbReference>
<evidence type="ECO:0000313" key="5">
    <source>
        <dbReference type="EMBL" id="KAJ8401944.1"/>
    </source>
</evidence>
<feature type="compositionally biased region" description="Basic and acidic residues" evidence="3">
    <location>
        <begin position="665"/>
        <end position="676"/>
    </location>
</feature>
<feature type="region of interest" description="Disordered" evidence="3">
    <location>
        <begin position="1032"/>
        <end position="1068"/>
    </location>
</feature>
<feature type="compositionally biased region" description="Basic residues" evidence="3">
    <location>
        <begin position="677"/>
        <end position="690"/>
    </location>
</feature>
<feature type="domain" description="Bromo" evidence="4">
    <location>
        <begin position="93"/>
        <end position="139"/>
    </location>
</feature>
<accession>A0AAD7SG76</accession>
<dbReference type="EMBL" id="JAINUG010000067">
    <property type="protein sequence ID" value="KAJ8401944.1"/>
    <property type="molecule type" value="Genomic_DNA"/>
</dbReference>
<dbReference type="InterPro" id="IPR040214">
    <property type="entry name" value="BRD10"/>
</dbReference>
<dbReference type="Pfam" id="PF00439">
    <property type="entry name" value="Bromodomain"/>
    <property type="match status" value="1"/>
</dbReference>
<keyword evidence="1 2" id="KW-0103">Bromodomain</keyword>
<dbReference type="InterPro" id="IPR043502">
    <property type="entry name" value="DNA/RNA_pol_sf"/>
</dbReference>
<feature type="compositionally biased region" description="Polar residues" evidence="3">
    <location>
        <begin position="1032"/>
        <end position="1042"/>
    </location>
</feature>
<evidence type="ECO:0000256" key="2">
    <source>
        <dbReference type="PROSITE-ProRule" id="PRU00035"/>
    </source>
</evidence>
<sequence>MILPLKTRILQSMAPSEEDSTITRAVKAAIREDLNPRYTDPPNLQEYLHRSTALDPSFKSLSHLDHALCQMTYSDLTTEIVGTEEEHVDSDRVRPPMWFRRIEEKFVNKEYETITEFVADFRRMLENCYRIHGVDHWISKQAQKLEIMLEQKLTLLSRTLREKTSLAVTSKGRFGIEEEKGIGSTSTRRRSMPRNLSSLTMGVSESIMVQALRLEEQQRAKEEKRQREQDKKEAEEASAKELEEWEQSLLAQASPWSIGTLWELPAIGHFLCLAQTALNLPEIVFFELERCLLIPRCSTFLAKVMTSLLCHPQRRATLHRRPTLLYRRWEAAFRQKVFGWYQAMGRAEDPGACAEQLGLCPQFFRILGEVSPLEEKPFHLLPFHQRIWLLKGLCDFVYENQKEVQDAVLGQPIHECRESILGYDGHDNAYIHFPHFCGADLRIYCQSPCSSPNFPFPAIQVQRLEWEADGDGETKGHQVSTGTGQQEGKQETYNCNLGMEEEDCDTMRSTSHMWRLTEGLMRGGGDAALKAESDYKGRSSVLHPCREDGDGISRIRVKEEPMEVQHNPEVKKEGFPGCVKIKSCKPHLQVGEGQKRNKRILLANSGETSNSGGPLSHGEICVQSDEVAAQPQNHCPACSTNANPKQVHHNCCPKVPAPKGAPLEHSPRESLSEGKTSRLRTKKKKRKKKKEKEEGMQEGQSKAGRTRLNLVKAFKNNLLKATTEKKKGKRKKRRLGKKLESKKVAAKKRRTSPKLPVEPTFQLVCTSLEELRELISKTEDELNELESTRKKSGRWYFRREAVKDLHITLIRLLNELSPWEPKLVKAFQRNRARLKKDYDDFKKHPEYSNFVREQWTGEEGDGGMGKDSHSSTDNARVTEGEDKQDQAPKKDLVAAEDTKQQGMEMLGITRATRRESIASDEHKSPLRNSKRRQSTSTDEELTPRKKNKNSAEEQMSAAPTEVREREPNVTAQNLATETSRVTTPMAAFHKGSTPIQALLAKSVGNKVTLISQPTAAAITASQMQNKLTVSLQTTKQSASPGQVPQPAPTPKSPVRAAHTMPGGLDLLRKSSSSPVKIAVQPVLDRKAGEKILQQVVILPSNFLIQRQLEKDPPHPQQQDIPVPVSKATVPLSNSSGFTSTTYWECLQLETGIPHSNYFNAHKQCNNGTCSTGQEHKIRIYEYATDFNQSPTCPEQAAKDKDCTHTTVTQHRIETSAAAPIRQKDSYPLPHIDDALDSVAGSMWFSALDLCSSYWQVPLSLSAHLKTAFTIGRGLWEFNVMPFNLCNSLTTF</sequence>
<dbReference type="Gene3D" id="1.20.920.10">
    <property type="entry name" value="Bromodomain-like"/>
    <property type="match status" value="1"/>
</dbReference>
<feature type="compositionally biased region" description="Basic and acidic residues" evidence="3">
    <location>
        <begin position="864"/>
        <end position="899"/>
    </location>
</feature>
<evidence type="ECO:0000313" key="6">
    <source>
        <dbReference type="Proteomes" id="UP001221898"/>
    </source>
</evidence>
<feature type="compositionally biased region" description="Polar residues" evidence="3">
    <location>
        <begin position="969"/>
        <end position="982"/>
    </location>
</feature>
<organism evidence="5 6">
    <name type="scientific">Aldrovandia affinis</name>
    <dbReference type="NCBI Taxonomy" id="143900"/>
    <lineage>
        <taxon>Eukaryota</taxon>
        <taxon>Metazoa</taxon>
        <taxon>Chordata</taxon>
        <taxon>Craniata</taxon>
        <taxon>Vertebrata</taxon>
        <taxon>Euteleostomi</taxon>
        <taxon>Actinopterygii</taxon>
        <taxon>Neopterygii</taxon>
        <taxon>Teleostei</taxon>
        <taxon>Notacanthiformes</taxon>
        <taxon>Halosauridae</taxon>
        <taxon>Aldrovandia</taxon>
    </lineage>
</organism>
<dbReference type="SUPFAM" id="SSF47370">
    <property type="entry name" value="Bromodomain"/>
    <property type="match status" value="1"/>
</dbReference>
<dbReference type="SUPFAM" id="SSF56672">
    <property type="entry name" value="DNA/RNA polymerases"/>
    <property type="match status" value="1"/>
</dbReference>
<name>A0AAD7SG76_9TELE</name>
<dbReference type="PANTHER" id="PTHR31095">
    <property type="entry name" value="RIKEN CDNA 9930021J03 GENE"/>
    <property type="match status" value="1"/>
</dbReference>
<proteinExistence type="predicted"/>
<feature type="compositionally biased region" description="Polar residues" evidence="3">
    <location>
        <begin position="477"/>
        <end position="489"/>
    </location>
</feature>
<feature type="region of interest" description="Disordered" evidence="3">
    <location>
        <begin position="658"/>
        <end position="753"/>
    </location>
</feature>
<feature type="region of interest" description="Disordered" evidence="3">
    <location>
        <begin position="470"/>
        <end position="489"/>
    </location>
</feature>
<dbReference type="Proteomes" id="UP001221898">
    <property type="component" value="Unassembled WGS sequence"/>
</dbReference>
<feature type="region of interest" description="Disordered" evidence="3">
    <location>
        <begin position="218"/>
        <end position="238"/>
    </location>
</feature>
<gene>
    <name evidence="5" type="ORF">AAFF_G00375250</name>
</gene>
<evidence type="ECO:0000256" key="3">
    <source>
        <dbReference type="SAM" id="MobiDB-lite"/>
    </source>
</evidence>
<keyword evidence="6" id="KW-1185">Reference proteome</keyword>
<reference evidence="5" key="1">
    <citation type="journal article" date="2023" name="Science">
        <title>Genome structures resolve the early diversification of teleost fishes.</title>
        <authorList>
            <person name="Parey E."/>
            <person name="Louis A."/>
            <person name="Montfort J."/>
            <person name="Bouchez O."/>
            <person name="Roques C."/>
            <person name="Iampietro C."/>
            <person name="Lluch J."/>
            <person name="Castinel A."/>
            <person name="Donnadieu C."/>
            <person name="Desvignes T."/>
            <person name="Floi Bucao C."/>
            <person name="Jouanno E."/>
            <person name="Wen M."/>
            <person name="Mejri S."/>
            <person name="Dirks R."/>
            <person name="Jansen H."/>
            <person name="Henkel C."/>
            <person name="Chen W.J."/>
            <person name="Zahm M."/>
            <person name="Cabau C."/>
            <person name="Klopp C."/>
            <person name="Thompson A.W."/>
            <person name="Robinson-Rechavi M."/>
            <person name="Braasch I."/>
            <person name="Lecointre G."/>
            <person name="Bobe J."/>
            <person name="Postlethwait J.H."/>
            <person name="Berthelot C."/>
            <person name="Roest Crollius H."/>
            <person name="Guiguen Y."/>
        </authorList>
    </citation>
    <scope>NUCLEOTIDE SEQUENCE</scope>
    <source>
        <strain evidence="5">NC1722</strain>
    </source>
</reference>
<dbReference type="InterPro" id="IPR001487">
    <property type="entry name" value="Bromodomain"/>
</dbReference>
<dbReference type="InterPro" id="IPR043128">
    <property type="entry name" value="Rev_trsase/Diguanyl_cyclase"/>
</dbReference>
<dbReference type="InterPro" id="IPR056522">
    <property type="entry name" value="KIAA2026_hel"/>
</dbReference>
<comment type="caution">
    <text evidence="5">The sequence shown here is derived from an EMBL/GenBank/DDBJ whole genome shotgun (WGS) entry which is preliminary data.</text>
</comment>
<dbReference type="PROSITE" id="PS50014">
    <property type="entry name" value="BROMODOMAIN_2"/>
    <property type="match status" value="1"/>
</dbReference>
<dbReference type="CDD" id="cd04369">
    <property type="entry name" value="Bromodomain"/>
    <property type="match status" value="1"/>
</dbReference>
<evidence type="ECO:0000259" key="4">
    <source>
        <dbReference type="PROSITE" id="PS50014"/>
    </source>
</evidence>